<feature type="chain" id="PRO_5045607442" description="Transporter" evidence="1">
    <location>
        <begin position="20"/>
        <end position="291"/>
    </location>
</feature>
<proteinExistence type="predicted"/>
<reference evidence="2 3" key="1">
    <citation type="submission" date="2023-09" db="EMBL/GenBank/DDBJ databases">
        <authorList>
            <person name="Rey-Velasco X."/>
        </authorList>
    </citation>
    <scope>NUCLEOTIDE SEQUENCE [LARGE SCALE GENOMIC DNA]</scope>
    <source>
        <strain evidence="2 3">F394</strain>
    </source>
</reference>
<dbReference type="EMBL" id="JAVRHT010000048">
    <property type="protein sequence ID" value="MDT0633040.1"/>
    <property type="molecule type" value="Genomic_DNA"/>
</dbReference>
<sequence>MPRLLLLLLLVCTAASASAQDRPAPPEAVQRVVLVDGTVLVGRVVEDSADAVVVVAANGVEQRVARDQVAEVTDLLGGRFTRYDPARTRLFFSPTARSLGSGARRFSAYYLFPSLAVGVGDRVDLSVGASIPLVVPGLAATVLNGNVKATLVQREGVAAAVGGSVLVPISTEGTPGVGGTIYGVVTIGGEAGAVTLGAYGFYATDFSDSEFGNGTAILIGLERQVSNNIKLVSENYVGLVFEEGGAVGVGTLTGVRFFGDQLAADVAVAFGVAEGEFSSVPVPYLGLSYTF</sequence>
<evidence type="ECO:0000313" key="2">
    <source>
        <dbReference type="EMBL" id="MDT0633040.1"/>
    </source>
</evidence>
<comment type="caution">
    <text evidence="2">The sequence shown here is derived from an EMBL/GenBank/DDBJ whole genome shotgun (WGS) entry which is preliminary data.</text>
</comment>
<keyword evidence="1" id="KW-0732">Signal</keyword>
<dbReference type="Proteomes" id="UP001267426">
    <property type="component" value="Unassembled WGS sequence"/>
</dbReference>
<evidence type="ECO:0000256" key="1">
    <source>
        <dbReference type="SAM" id="SignalP"/>
    </source>
</evidence>
<evidence type="ECO:0008006" key="4">
    <source>
        <dbReference type="Google" id="ProtNLM"/>
    </source>
</evidence>
<accession>A0ABU3BUS7</accession>
<feature type="signal peptide" evidence="1">
    <location>
        <begin position="1"/>
        <end position="19"/>
    </location>
</feature>
<name>A0ABU3BUS7_9BACT</name>
<gene>
    <name evidence="2" type="ORF">RM540_14885</name>
</gene>
<dbReference type="RefSeq" id="WP_311665535.1">
    <property type="nucleotide sequence ID" value="NZ_JAVRHT010000048.1"/>
</dbReference>
<keyword evidence="3" id="KW-1185">Reference proteome</keyword>
<protein>
    <recommendedName>
        <fullName evidence="4">Transporter</fullName>
    </recommendedName>
</protein>
<evidence type="ECO:0000313" key="3">
    <source>
        <dbReference type="Proteomes" id="UP001267426"/>
    </source>
</evidence>
<organism evidence="2 3">
    <name type="scientific">Rubrivirga litoralis</name>
    <dbReference type="NCBI Taxonomy" id="3075598"/>
    <lineage>
        <taxon>Bacteria</taxon>
        <taxon>Pseudomonadati</taxon>
        <taxon>Rhodothermota</taxon>
        <taxon>Rhodothermia</taxon>
        <taxon>Rhodothermales</taxon>
        <taxon>Rubricoccaceae</taxon>
        <taxon>Rubrivirga</taxon>
    </lineage>
</organism>